<reference evidence="1 2" key="1">
    <citation type="submission" date="2019-07" db="EMBL/GenBank/DDBJ databases">
        <authorList>
            <person name="Li J."/>
        </authorList>
    </citation>
    <scope>NUCLEOTIDE SEQUENCE [LARGE SCALE GENOMIC DNA]</scope>
    <source>
        <strain evidence="1 2">TKL69</strain>
    </source>
</reference>
<dbReference type="Proteomes" id="UP000315215">
    <property type="component" value="Chromosome"/>
</dbReference>
<dbReference type="OrthoDB" id="2971629at2"/>
<dbReference type="RefSeq" id="WP_143896803.1">
    <property type="nucleotide sequence ID" value="NZ_CP041666.1"/>
</dbReference>
<evidence type="ECO:0000313" key="2">
    <source>
        <dbReference type="Proteomes" id="UP000315215"/>
    </source>
</evidence>
<sequence>MPFLRKAVEQQKQFLIDKMKSGGFYEASDSSVHHKTSSELLAEYKIFRKREAGKKV</sequence>
<accession>A0A516KKD9</accession>
<dbReference type="EMBL" id="CP041666">
    <property type="protein sequence ID" value="QDP41852.1"/>
    <property type="molecule type" value="Genomic_DNA"/>
</dbReference>
<keyword evidence="2" id="KW-1185">Reference proteome</keyword>
<proteinExistence type="predicted"/>
<dbReference type="AlphaFoldDB" id="A0A516KKD9"/>
<evidence type="ECO:0000313" key="1">
    <source>
        <dbReference type="EMBL" id="QDP41852.1"/>
    </source>
</evidence>
<protein>
    <submittedName>
        <fullName evidence="1">Fur-regulated basic protein FbpA</fullName>
    </submittedName>
</protein>
<dbReference type="KEGG" id="aqt:FN924_17745"/>
<organism evidence="1 2">
    <name type="scientific">Radiobacillus deserti</name>
    <dbReference type="NCBI Taxonomy" id="2594883"/>
    <lineage>
        <taxon>Bacteria</taxon>
        <taxon>Bacillati</taxon>
        <taxon>Bacillota</taxon>
        <taxon>Bacilli</taxon>
        <taxon>Bacillales</taxon>
        <taxon>Bacillaceae</taxon>
        <taxon>Radiobacillus</taxon>
    </lineage>
</organism>
<gene>
    <name evidence="1" type="ORF">FN924_17745</name>
</gene>
<name>A0A516KKD9_9BACI</name>